<organism evidence="2 3">
    <name type="scientific">Capronia epimyces CBS 606.96</name>
    <dbReference type="NCBI Taxonomy" id="1182542"/>
    <lineage>
        <taxon>Eukaryota</taxon>
        <taxon>Fungi</taxon>
        <taxon>Dikarya</taxon>
        <taxon>Ascomycota</taxon>
        <taxon>Pezizomycotina</taxon>
        <taxon>Eurotiomycetes</taxon>
        <taxon>Chaetothyriomycetidae</taxon>
        <taxon>Chaetothyriales</taxon>
        <taxon>Herpotrichiellaceae</taxon>
        <taxon>Capronia</taxon>
    </lineage>
</organism>
<comment type="caution">
    <text evidence="2">The sequence shown here is derived from an EMBL/GenBank/DDBJ whole genome shotgun (WGS) entry which is preliminary data.</text>
</comment>
<feature type="region of interest" description="Disordered" evidence="1">
    <location>
        <begin position="1"/>
        <end position="35"/>
    </location>
</feature>
<gene>
    <name evidence="2" type="ORF">A1O3_00686</name>
</gene>
<dbReference type="Proteomes" id="UP000019478">
    <property type="component" value="Unassembled WGS sequence"/>
</dbReference>
<dbReference type="PANTHER" id="PTHR43591:SF24">
    <property type="entry name" value="2-METHOXY-6-POLYPRENYL-1,4-BENZOQUINOL METHYLASE, MITOCHONDRIAL"/>
    <property type="match status" value="1"/>
</dbReference>
<dbReference type="HOGENOM" id="CLU_010595_1_2_1"/>
<proteinExistence type="predicted"/>
<dbReference type="CDD" id="cd02440">
    <property type="entry name" value="AdoMet_MTases"/>
    <property type="match status" value="1"/>
</dbReference>
<dbReference type="GeneID" id="19164826"/>
<dbReference type="eggNOG" id="ENOG502QSKG">
    <property type="taxonomic scope" value="Eukaryota"/>
</dbReference>
<name>W9YS95_9EURO</name>
<dbReference type="AlphaFoldDB" id="W9YS95"/>
<reference evidence="2 3" key="1">
    <citation type="submission" date="2013-03" db="EMBL/GenBank/DDBJ databases">
        <title>The Genome Sequence of Capronia epimyces CBS 606.96.</title>
        <authorList>
            <consortium name="The Broad Institute Genomics Platform"/>
            <person name="Cuomo C."/>
            <person name="de Hoog S."/>
            <person name="Gorbushina A."/>
            <person name="Walker B."/>
            <person name="Young S.K."/>
            <person name="Zeng Q."/>
            <person name="Gargeya S."/>
            <person name="Fitzgerald M."/>
            <person name="Haas B."/>
            <person name="Abouelleil A."/>
            <person name="Allen A.W."/>
            <person name="Alvarado L."/>
            <person name="Arachchi H.M."/>
            <person name="Berlin A.M."/>
            <person name="Chapman S.B."/>
            <person name="Gainer-Dewar J."/>
            <person name="Goldberg J."/>
            <person name="Griggs A."/>
            <person name="Gujja S."/>
            <person name="Hansen M."/>
            <person name="Howarth C."/>
            <person name="Imamovic A."/>
            <person name="Ireland A."/>
            <person name="Larimer J."/>
            <person name="McCowan C."/>
            <person name="Murphy C."/>
            <person name="Pearson M."/>
            <person name="Poon T.W."/>
            <person name="Priest M."/>
            <person name="Roberts A."/>
            <person name="Saif S."/>
            <person name="Shea T."/>
            <person name="Sisk P."/>
            <person name="Sykes S."/>
            <person name="Wortman J."/>
            <person name="Nusbaum C."/>
            <person name="Birren B."/>
        </authorList>
    </citation>
    <scope>NUCLEOTIDE SEQUENCE [LARGE SCALE GENOMIC DNA]</scope>
    <source>
        <strain evidence="2 3">CBS 606.96</strain>
    </source>
</reference>
<dbReference type="Pfam" id="PF13489">
    <property type="entry name" value="Methyltransf_23"/>
    <property type="match status" value="1"/>
</dbReference>
<feature type="compositionally biased region" description="Acidic residues" evidence="1">
    <location>
        <begin position="23"/>
        <end position="35"/>
    </location>
</feature>
<dbReference type="InterPro" id="IPR029063">
    <property type="entry name" value="SAM-dependent_MTases_sf"/>
</dbReference>
<dbReference type="SUPFAM" id="SSF53335">
    <property type="entry name" value="S-adenosyl-L-methionine-dependent methyltransferases"/>
    <property type="match status" value="1"/>
</dbReference>
<keyword evidence="3" id="KW-1185">Reference proteome</keyword>
<dbReference type="PANTHER" id="PTHR43591">
    <property type="entry name" value="METHYLTRANSFERASE"/>
    <property type="match status" value="1"/>
</dbReference>
<dbReference type="Gene3D" id="3.40.50.150">
    <property type="entry name" value="Vaccinia Virus protein VP39"/>
    <property type="match status" value="1"/>
</dbReference>
<evidence type="ECO:0000313" key="3">
    <source>
        <dbReference type="Proteomes" id="UP000019478"/>
    </source>
</evidence>
<evidence type="ECO:0000256" key="1">
    <source>
        <dbReference type="SAM" id="MobiDB-lite"/>
    </source>
</evidence>
<dbReference type="STRING" id="1182542.W9YS95"/>
<dbReference type="RefSeq" id="XP_007729026.1">
    <property type="nucleotide sequence ID" value="XM_007730836.1"/>
</dbReference>
<dbReference type="OrthoDB" id="2013972at2759"/>
<sequence length="326" mass="36565">MSHTSNTESNDTQDHPLAAEAQPYEDDSAIGDDDDLDSTASLTASIYNFREENGRTYNSYGDRDLQHHLLKMTFGLSGCGIDKRDGMRRVLDIGTGTGIWAIEYGDLHPESIVTGIDVSPVMPSFVPPNVRFEVADVERPWTFSYEFDFIFSRMMTGAISNWKQLIQRCFDNLSPGGFFELQDISFNLRSDDGTLSEDSALAKWAAYMLHASVNVGSPLNSVESVKSLMIDAGFVDVVQHRYYWPQNSWPADPKLKKIGIWTYHDFTCSLSGISMALFTRGLGWTVPELETFLIDVRKDMKNTSIHAYWPMFAISGKKPDHPAAEA</sequence>
<feature type="compositionally biased region" description="Polar residues" evidence="1">
    <location>
        <begin position="1"/>
        <end position="10"/>
    </location>
</feature>
<dbReference type="GO" id="GO:0008168">
    <property type="term" value="F:methyltransferase activity"/>
    <property type="evidence" value="ECO:0007669"/>
    <property type="project" value="TreeGrafter"/>
</dbReference>
<protein>
    <recommendedName>
        <fullName evidence="4">Methyltransferase domain-containing protein</fullName>
    </recommendedName>
</protein>
<accession>W9YS95</accession>
<evidence type="ECO:0000313" key="2">
    <source>
        <dbReference type="EMBL" id="EXJ92136.1"/>
    </source>
</evidence>
<dbReference type="EMBL" id="AMGY01000001">
    <property type="protein sequence ID" value="EXJ92136.1"/>
    <property type="molecule type" value="Genomic_DNA"/>
</dbReference>
<evidence type="ECO:0008006" key="4">
    <source>
        <dbReference type="Google" id="ProtNLM"/>
    </source>
</evidence>